<evidence type="ECO:0000256" key="1">
    <source>
        <dbReference type="SAM" id="MobiDB-lite"/>
    </source>
</evidence>
<feature type="region of interest" description="Disordered" evidence="1">
    <location>
        <begin position="1"/>
        <end position="23"/>
    </location>
</feature>
<evidence type="ECO:0000313" key="3">
    <source>
        <dbReference type="Proteomes" id="UP000287651"/>
    </source>
</evidence>
<organism evidence="2 3">
    <name type="scientific">Ensete ventricosum</name>
    <name type="common">Abyssinian banana</name>
    <name type="synonym">Musa ensete</name>
    <dbReference type="NCBI Taxonomy" id="4639"/>
    <lineage>
        <taxon>Eukaryota</taxon>
        <taxon>Viridiplantae</taxon>
        <taxon>Streptophyta</taxon>
        <taxon>Embryophyta</taxon>
        <taxon>Tracheophyta</taxon>
        <taxon>Spermatophyta</taxon>
        <taxon>Magnoliopsida</taxon>
        <taxon>Liliopsida</taxon>
        <taxon>Zingiberales</taxon>
        <taxon>Musaceae</taxon>
        <taxon>Ensete</taxon>
    </lineage>
</organism>
<name>A0A427AAF0_ENSVE</name>
<dbReference type="AlphaFoldDB" id="A0A427AAF0"/>
<protein>
    <submittedName>
        <fullName evidence="2">Uncharacterized protein</fullName>
    </submittedName>
</protein>
<proteinExistence type="predicted"/>
<gene>
    <name evidence="2" type="ORF">B296_00033663</name>
</gene>
<evidence type="ECO:0000313" key="2">
    <source>
        <dbReference type="EMBL" id="RRT73200.1"/>
    </source>
</evidence>
<dbReference type="Proteomes" id="UP000287651">
    <property type="component" value="Unassembled WGS sequence"/>
</dbReference>
<comment type="caution">
    <text evidence="2">The sequence shown here is derived from an EMBL/GenBank/DDBJ whole genome shotgun (WGS) entry which is preliminary data.</text>
</comment>
<reference evidence="2 3" key="1">
    <citation type="journal article" date="2014" name="Agronomy (Basel)">
        <title>A Draft Genome Sequence for Ensete ventricosum, the Drought-Tolerant Tree Against Hunger.</title>
        <authorList>
            <person name="Harrison J."/>
            <person name="Moore K.A."/>
            <person name="Paszkiewicz K."/>
            <person name="Jones T."/>
            <person name="Grant M."/>
            <person name="Ambacheew D."/>
            <person name="Muzemil S."/>
            <person name="Studholme D.J."/>
        </authorList>
    </citation>
    <scope>NUCLEOTIDE SEQUENCE [LARGE SCALE GENOMIC DNA]</scope>
</reference>
<dbReference type="EMBL" id="AMZH03003166">
    <property type="protein sequence ID" value="RRT73200.1"/>
    <property type="molecule type" value="Genomic_DNA"/>
</dbReference>
<accession>A0A427AAF0</accession>
<sequence>ISPWEPQDFNPIREAEKETNCCSEAVPIRQQSLSTKLNRRTSCGLAPEPKKVIKKIPALGSSPSVEATVHIRETAVEADGGGR</sequence>
<feature type="non-terminal residue" evidence="2">
    <location>
        <position position="1"/>
    </location>
</feature>